<protein>
    <submittedName>
        <fullName evidence="3">Uncharacterized protein</fullName>
    </submittedName>
</protein>
<evidence type="ECO:0000313" key="3">
    <source>
        <dbReference type="EMBL" id="KAK4186491.1"/>
    </source>
</evidence>
<dbReference type="SUPFAM" id="SSF51735">
    <property type="entry name" value="NAD(P)-binding Rossmann-fold domains"/>
    <property type="match status" value="1"/>
</dbReference>
<accession>A0AAN6WR65</accession>
<evidence type="ECO:0000256" key="1">
    <source>
        <dbReference type="ARBA" id="ARBA00006484"/>
    </source>
</evidence>
<name>A0AAN6WR65_9PEZI</name>
<evidence type="ECO:0000313" key="4">
    <source>
        <dbReference type="Proteomes" id="UP001302126"/>
    </source>
</evidence>
<evidence type="ECO:0000256" key="2">
    <source>
        <dbReference type="ARBA" id="ARBA00023002"/>
    </source>
</evidence>
<comment type="similarity">
    <text evidence="1">Belongs to the short-chain dehydrogenases/reductases (SDR) family.</text>
</comment>
<keyword evidence="2" id="KW-0560">Oxidoreductase</keyword>
<sequence length="349" mass="37767">MAGHFQIDENLIPSLEGKTAIVTGGSSGIGLSTSLLLSHKGCTKVFIFDLVEPECPLPPSVHFLRVDVSKWEQLRAAFDSITHVDIAFANAGVQEESSFFVDTYDEKGRLKAPDCKEVIDTNIRGTLSFVKLAWSAMRRSRSVEGGSIVITTGMEGYLGSGMGCVYAASKAALIGLVRSLRSIMPQDGITINAVAPGPTVTGKIFPQHLATPLLKLGVPVNSADAVALAMVYSATARQKRRVEAYGKEKEGDIYQAAVGMERWNGRIIMVQGETYVEVEESLSDLRPFWMGRENLGWVRMGQAACDFRPFPAEGAGEGTGGRRYEYPSWGDEGRVVFAGDLYSAAVDEV</sequence>
<proteinExistence type="inferred from homology"/>
<organism evidence="3 4">
    <name type="scientific">Podospora australis</name>
    <dbReference type="NCBI Taxonomy" id="1536484"/>
    <lineage>
        <taxon>Eukaryota</taxon>
        <taxon>Fungi</taxon>
        <taxon>Dikarya</taxon>
        <taxon>Ascomycota</taxon>
        <taxon>Pezizomycotina</taxon>
        <taxon>Sordariomycetes</taxon>
        <taxon>Sordariomycetidae</taxon>
        <taxon>Sordariales</taxon>
        <taxon>Podosporaceae</taxon>
        <taxon>Podospora</taxon>
    </lineage>
</organism>
<dbReference type="Pfam" id="PF00106">
    <property type="entry name" value="adh_short"/>
    <property type="match status" value="1"/>
</dbReference>
<dbReference type="GO" id="GO:0016491">
    <property type="term" value="F:oxidoreductase activity"/>
    <property type="evidence" value="ECO:0007669"/>
    <property type="project" value="UniProtKB-KW"/>
</dbReference>
<dbReference type="PRINTS" id="PR00081">
    <property type="entry name" value="GDHRDH"/>
</dbReference>
<dbReference type="AlphaFoldDB" id="A0AAN6WR65"/>
<reference evidence="3" key="2">
    <citation type="submission" date="2023-05" db="EMBL/GenBank/DDBJ databases">
        <authorList>
            <consortium name="Lawrence Berkeley National Laboratory"/>
            <person name="Steindorff A."/>
            <person name="Hensen N."/>
            <person name="Bonometti L."/>
            <person name="Westerberg I."/>
            <person name="Brannstrom I.O."/>
            <person name="Guillou S."/>
            <person name="Cros-Aarteil S."/>
            <person name="Calhoun S."/>
            <person name="Haridas S."/>
            <person name="Kuo A."/>
            <person name="Mondo S."/>
            <person name="Pangilinan J."/>
            <person name="Riley R."/>
            <person name="Labutti K."/>
            <person name="Andreopoulos B."/>
            <person name="Lipzen A."/>
            <person name="Chen C."/>
            <person name="Yanf M."/>
            <person name="Daum C."/>
            <person name="Ng V."/>
            <person name="Clum A."/>
            <person name="Ohm R."/>
            <person name="Martin F."/>
            <person name="Silar P."/>
            <person name="Natvig D."/>
            <person name="Lalanne C."/>
            <person name="Gautier V."/>
            <person name="Ament-Velasquez S.L."/>
            <person name="Kruys A."/>
            <person name="Hutchinson M.I."/>
            <person name="Powell A.J."/>
            <person name="Barry K."/>
            <person name="Miller A.N."/>
            <person name="Grigoriev I.V."/>
            <person name="Debuchy R."/>
            <person name="Gladieux P."/>
            <person name="Thoren M.H."/>
            <person name="Johannesson H."/>
        </authorList>
    </citation>
    <scope>NUCLEOTIDE SEQUENCE</scope>
    <source>
        <strain evidence="3">PSN309</strain>
    </source>
</reference>
<dbReference type="Proteomes" id="UP001302126">
    <property type="component" value="Unassembled WGS sequence"/>
</dbReference>
<comment type="caution">
    <text evidence="3">The sequence shown here is derived from an EMBL/GenBank/DDBJ whole genome shotgun (WGS) entry which is preliminary data.</text>
</comment>
<dbReference type="InterPro" id="IPR002347">
    <property type="entry name" value="SDR_fam"/>
</dbReference>
<dbReference type="EMBL" id="MU864422">
    <property type="protein sequence ID" value="KAK4186491.1"/>
    <property type="molecule type" value="Genomic_DNA"/>
</dbReference>
<dbReference type="PANTHER" id="PTHR43180:SF80">
    <property type="entry name" value="NAD(P)-BINDING PROTEIN"/>
    <property type="match status" value="1"/>
</dbReference>
<dbReference type="InterPro" id="IPR036291">
    <property type="entry name" value="NAD(P)-bd_dom_sf"/>
</dbReference>
<dbReference type="PANTHER" id="PTHR43180">
    <property type="entry name" value="3-OXOACYL-(ACYL-CARRIER-PROTEIN) REDUCTASE (AFU_ORTHOLOGUE AFUA_6G11210)"/>
    <property type="match status" value="1"/>
</dbReference>
<keyword evidence="4" id="KW-1185">Reference proteome</keyword>
<dbReference type="Gene3D" id="3.40.50.720">
    <property type="entry name" value="NAD(P)-binding Rossmann-like Domain"/>
    <property type="match status" value="1"/>
</dbReference>
<reference evidence="3" key="1">
    <citation type="journal article" date="2023" name="Mol. Phylogenet. Evol.">
        <title>Genome-scale phylogeny and comparative genomics of the fungal order Sordariales.</title>
        <authorList>
            <person name="Hensen N."/>
            <person name="Bonometti L."/>
            <person name="Westerberg I."/>
            <person name="Brannstrom I.O."/>
            <person name="Guillou S."/>
            <person name="Cros-Aarteil S."/>
            <person name="Calhoun S."/>
            <person name="Haridas S."/>
            <person name="Kuo A."/>
            <person name="Mondo S."/>
            <person name="Pangilinan J."/>
            <person name="Riley R."/>
            <person name="LaButti K."/>
            <person name="Andreopoulos B."/>
            <person name="Lipzen A."/>
            <person name="Chen C."/>
            <person name="Yan M."/>
            <person name="Daum C."/>
            <person name="Ng V."/>
            <person name="Clum A."/>
            <person name="Steindorff A."/>
            <person name="Ohm R.A."/>
            <person name="Martin F."/>
            <person name="Silar P."/>
            <person name="Natvig D.O."/>
            <person name="Lalanne C."/>
            <person name="Gautier V."/>
            <person name="Ament-Velasquez S.L."/>
            <person name="Kruys A."/>
            <person name="Hutchinson M.I."/>
            <person name="Powell A.J."/>
            <person name="Barry K."/>
            <person name="Miller A.N."/>
            <person name="Grigoriev I.V."/>
            <person name="Debuchy R."/>
            <person name="Gladieux P."/>
            <person name="Hiltunen Thoren M."/>
            <person name="Johannesson H."/>
        </authorList>
    </citation>
    <scope>NUCLEOTIDE SEQUENCE</scope>
    <source>
        <strain evidence="3">PSN309</strain>
    </source>
</reference>
<gene>
    <name evidence="3" type="ORF">QBC35DRAFT_437104</name>
</gene>